<sequence>MDRHEKKQLRDRIGEHLDVSGTRLKDDEASFLGNFVDEYDETYRGRTETRTTSRDSWSSDGKYTRRETFTDTFTDDIGIRQDYEYQDDDGQSGASSNEIRDARGILNWFKDRS</sequence>
<dbReference type="Proteomes" id="UP000197174">
    <property type="component" value="Unassembled WGS sequence"/>
</dbReference>
<dbReference type="EMBL" id="MZMV01000069">
    <property type="protein sequence ID" value="OWV00503.1"/>
    <property type="molecule type" value="Genomic_DNA"/>
</dbReference>
<accession>A0A246REK3</accession>
<evidence type="ECO:0000313" key="2">
    <source>
        <dbReference type="EMBL" id="OWV00503.1"/>
    </source>
</evidence>
<reference evidence="2 3" key="1">
    <citation type="submission" date="2017-03" db="EMBL/GenBank/DDBJ databases">
        <title>Whole genome sequence of Micromonospora wenchangensis, isolated from mangrove soil.</title>
        <authorList>
            <person name="Yang H."/>
        </authorList>
    </citation>
    <scope>NUCLEOTIDE SEQUENCE [LARGE SCALE GENOMIC DNA]</scope>
    <source>
        <strain evidence="2 3">CCTCC AA 2012002</strain>
    </source>
</reference>
<dbReference type="OrthoDB" id="4953492at2"/>
<feature type="compositionally biased region" description="Basic and acidic residues" evidence="1">
    <location>
        <begin position="42"/>
        <end position="53"/>
    </location>
</feature>
<feature type="region of interest" description="Disordered" evidence="1">
    <location>
        <begin position="42"/>
        <end position="62"/>
    </location>
</feature>
<evidence type="ECO:0000313" key="3">
    <source>
        <dbReference type="Proteomes" id="UP000197174"/>
    </source>
</evidence>
<protein>
    <submittedName>
        <fullName evidence="2">Uncharacterized protein</fullName>
    </submittedName>
</protein>
<dbReference type="RefSeq" id="WP_088646923.1">
    <property type="nucleotide sequence ID" value="NZ_MZMV01000069.1"/>
</dbReference>
<keyword evidence="3" id="KW-1185">Reference proteome</keyword>
<comment type="caution">
    <text evidence="2">The sequence shown here is derived from an EMBL/GenBank/DDBJ whole genome shotgun (WGS) entry which is preliminary data.</text>
</comment>
<proteinExistence type="predicted"/>
<dbReference type="AlphaFoldDB" id="A0A246REK3"/>
<name>A0A246REK3_9ACTN</name>
<evidence type="ECO:0000256" key="1">
    <source>
        <dbReference type="SAM" id="MobiDB-lite"/>
    </source>
</evidence>
<gene>
    <name evidence="2" type="ORF">B5D80_27935</name>
</gene>
<organism evidence="2 3">
    <name type="scientific">Micromonospora wenchangensis</name>
    <dbReference type="NCBI Taxonomy" id="1185415"/>
    <lineage>
        <taxon>Bacteria</taxon>
        <taxon>Bacillati</taxon>
        <taxon>Actinomycetota</taxon>
        <taxon>Actinomycetes</taxon>
        <taxon>Micromonosporales</taxon>
        <taxon>Micromonosporaceae</taxon>
        <taxon>Micromonospora</taxon>
    </lineage>
</organism>